<gene>
    <name evidence="1" type="ORF">H2198_006270</name>
</gene>
<protein>
    <submittedName>
        <fullName evidence="1">Uncharacterized protein</fullName>
    </submittedName>
</protein>
<name>A0ACC3A3H9_9EURO</name>
<accession>A0ACC3A3H9</accession>
<proteinExistence type="predicted"/>
<keyword evidence="2" id="KW-1185">Reference proteome</keyword>
<sequence>MPTKRPRTRSILSKENKHLKRRNETSKEKVVCTVDEVSNNDSGLQRVASGTTLVPANLPINVSGHFFEHVNATGDARVQLGDVYHYHEGKARIKYVEGATFDAYGQIHGACHPATRGELLQEIQDWAQRRGSKSIFWLNGMAGTGKSTISYTIAQWLTQQRPFGVVDLGASFFFKRGEGDRGSAALLFPTIIRQLSMKVTSLDVHVAKAIDANLDICSKSLGEQFNKLVREPLLQSGCSQRRLTYVVVIDALDECEREADIRIVLQLWSSLPQITNVDLRLFLTSRPELPIRLGFKKMSADAYKNMVLHEIPPPIIQRDILAFLKDALAEVREEYNLEPLSDTRLPDDWPGTKILQELTDMAVPLFIVAATIHRFVHDSNPKQRLENILKSRKLGQVSQMGQVYQPVLEQVAVSSRDKHDKEELYGEFRTIVGSIVTLAEPLAQTALAALLNISIETIALHLKPLHSVLQVPVDREAPVRPLHLSFGEFLTGQELRNQPFSVNNPATHSMLLTKCLKLLSSPRPLGLCENMCNLAYPGQPRRDLAPAIIQARLPPAVQYACRYWTHHAQHSGAQIHDDDKVHDFLQEHFLHWLEALSLLDRLAEAIEYVKTLQSLVSPQDSIHVSSFLDDAWRFVLANRYIGDLAPLQQYSSAIVFAPQTSVVKKVCGQVPEWIKQCPITPATWGLELQKLEGHMKEVTAVALSHDGSLLASGSFDKTVRLWNPTTGQEVQTLEGHTECVRAVAFSHDGSLLASASDDGTVLLWNPTTGQEVQRLEGHTNGVMAVAFSSDGSLLASASDDTVRLWNPTTGQKVQTLGGHRHGVDAVAFSPDGSLLASGSWDKTVRLWNPTTGQEVHTLEGHRYGVDAVAFSHDGSLLASASYGNIVRLWNPRTGQEVHTLKGHTKWVRAVAFSHDGSLLASASNDKTVRLWNPTTGQEVHTLEGHMCGVDAVAFSPDGSLLASTSEDKTLRLWSPITGREVQKLDGVQYVDKISFTVDTNSLLTNRGHIRVGIPPASTETLTSDDDDGGGDTLMLNDDWIEHAGHRILWLPQEYRSNVSAFCSSTLAIGQASGVVSFLQIKYR</sequence>
<evidence type="ECO:0000313" key="1">
    <source>
        <dbReference type="EMBL" id="KAJ9654752.1"/>
    </source>
</evidence>
<dbReference type="Proteomes" id="UP001172386">
    <property type="component" value="Unassembled WGS sequence"/>
</dbReference>
<reference evidence="1" key="1">
    <citation type="submission" date="2022-10" db="EMBL/GenBank/DDBJ databases">
        <title>Culturing micro-colonial fungi from biological soil crusts in the Mojave desert and describing Neophaeococcomyces mojavensis, and introducing the new genera and species Taxawa tesnikishii.</title>
        <authorList>
            <person name="Kurbessoian T."/>
            <person name="Stajich J.E."/>
        </authorList>
    </citation>
    <scope>NUCLEOTIDE SEQUENCE</scope>
    <source>
        <strain evidence="1">JES_112</strain>
    </source>
</reference>
<dbReference type="EMBL" id="JAPDRQ010000113">
    <property type="protein sequence ID" value="KAJ9654752.1"/>
    <property type="molecule type" value="Genomic_DNA"/>
</dbReference>
<comment type="caution">
    <text evidence="1">The sequence shown here is derived from an EMBL/GenBank/DDBJ whole genome shotgun (WGS) entry which is preliminary data.</text>
</comment>
<organism evidence="1 2">
    <name type="scientific">Neophaeococcomyces mojaviensis</name>
    <dbReference type="NCBI Taxonomy" id="3383035"/>
    <lineage>
        <taxon>Eukaryota</taxon>
        <taxon>Fungi</taxon>
        <taxon>Dikarya</taxon>
        <taxon>Ascomycota</taxon>
        <taxon>Pezizomycotina</taxon>
        <taxon>Eurotiomycetes</taxon>
        <taxon>Chaetothyriomycetidae</taxon>
        <taxon>Chaetothyriales</taxon>
        <taxon>Chaetothyriales incertae sedis</taxon>
        <taxon>Neophaeococcomyces</taxon>
    </lineage>
</organism>
<evidence type="ECO:0000313" key="2">
    <source>
        <dbReference type="Proteomes" id="UP001172386"/>
    </source>
</evidence>